<accession>A0A1I8A6U3</accession>
<name>A0A1I8A6U3_9BILA</name>
<dbReference type="InterPro" id="IPR017970">
    <property type="entry name" value="Homeobox_CS"/>
</dbReference>
<evidence type="ECO:0000256" key="6">
    <source>
        <dbReference type="RuleBase" id="RU000682"/>
    </source>
</evidence>
<evidence type="ECO:0000256" key="7">
    <source>
        <dbReference type="SAM" id="MobiDB-lite"/>
    </source>
</evidence>
<evidence type="ECO:0000256" key="5">
    <source>
        <dbReference type="PROSITE-ProRule" id="PRU00108"/>
    </source>
</evidence>
<dbReference type="Proteomes" id="UP000095287">
    <property type="component" value="Unplaced"/>
</dbReference>
<evidence type="ECO:0000256" key="1">
    <source>
        <dbReference type="ARBA" id="ARBA00004123"/>
    </source>
</evidence>
<organism evidence="9 10">
    <name type="scientific">Steinernema glaseri</name>
    <dbReference type="NCBI Taxonomy" id="37863"/>
    <lineage>
        <taxon>Eukaryota</taxon>
        <taxon>Metazoa</taxon>
        <taxon>Ecdysozoa</taxon>
        <taxon>Nematoda</taxon>
        <taxon>Chromadorea</taxon>
        <taxon>Rhabditida</taxon>
        <taxon>Tylenchina</taxon>
        <taxon>Panagrolaimomorpha</taxon>
        <taxon>Strongyloidoidea</taxon>
        <taxon>Steinernematidae</taxon>
        <taxon>Steinernema</taxon>
    </lineage>
</organism>
<dbReference type="InterPro" id="IPR050394">
    <property type="entry name" value="Homeobox_NK-like"/>
</dbReference>
<dbReference type="GO" id="GO:0000981">
    <property type="term" value="F:DNA-binding transcription factor activity, RNA polymerase II-specific"/>
    <property type="evidence" value="ECO:0007669"/>
    <property type="project" value="InterPro"/>
</dbReference>
<evidence type="ECO:0000313" key="10">
    <source>
        <dbReference type="WBParaSite" id="L893_g33275.t1"/>
    </source>
</evidence>
<evidence type="ECO:0000259" key="8">
    <source>
        <dbReference type="PROSITE" id="PS50071"/>
    </source>
</evidence>
<evidence type="ECO:0000256" key="3">
    <source>
        <dbReference type="ARBA" id="ARBA00023155"/>
    </source>
</evidence>
<reference evidence="10" key="1">
    <citation type="submission" date="2016-11" db="UniProtKB">
        <authorList>
            <consortium name="WormBaseParasite"/>
        </authorList>
    </citation>
    <scope>IDENTIFICATION</scope>
</reference>
<keyword evidence="2 5" id="KW-0238">DNA-binding</keyword>
<dbReference type="AlphaFoldDB" id="A0A1I8A6U3"/>
<dbReference type="Pfam" id="PF00046">
    <property type="entry name" value="Homeodomain"/>
    <property type="match status" value="1"/>
</dbReference>
<feature type="domain" description="Homeobox" evidence="8">
    <location>
        <begin position="301"/>
        <end position="361"/>
    </location>
</feature>
<feature type="DNA-binding region" description="Homeobox" evidence="5">
    <location>
        <begin position="303"/>
        <end position="362"/>
    </location>
</feature>
<dbReference type="PANTHER" id="PTHR24340">
    <property type="entry name" value="HOMEOBOX PROTEIN NKX"/>
    <property type="match status" value="1"/>
</dbReference>
<keyword evidence="3 5" id="KW-0371">Homeobox</keyword>
<evidence type="ECO:0000256" key="4">
    <source>
        <dbReference type="ARBA" id="ARBA00023242"/>
    </source>
</evidence>
<dbReference type="GO" id="GO:0030154">
    <property type="term" value="P:cell differentiation"/>
    <property type="evidence" value="ECO:0007669"/>
    <property type="project" value="TreeGrafter"/>
</dbReference>
<dbReference type="SUPFAM" id="SSF46689">
    <property type="entry name" value="Homeodomain-like"/>
    <property type="match status" value="1"/>
</dbReference>
<dbReference type="InterPro" id="IPR009057">
    <property type="entry name" value="Homeodomain-like_sf"/>
</dbReference>
<feature type="region of interest" description="Disordered" evidence="7">
    <location>
        <begin position="132"/>
        <end position="172"/>
    </location>
</feature>
<dbReference type="PANTHER" id="PTHR24340:SF35">
    <property type="entry name" value="HGTX, ISOFORM C"/>
    <property type="match status" value="1"/>
</dbReference>
<keyword evidence="4 5" id="KW-0539">Nucleus</keyword>
<sequence>MIAFLPHRASSLAWPAATVSVLRPHCPPLLLSGTSDMNDLYLIEVAAINCQPWKRRGMMHSVLVPSAAPNTQIDPNRSPSLFATDLSVSSPPQLPAVISSAFDASQYKRRSSEDLDSNASAPKATGYSINSILAAEKREPSSGRTSSSVTDEEEISTARSNSSDEENSRNGHDLEATSSAAWSSLVNSSSAFTSPLVAVATENGTNIGLTSAATVDLAQAQQLQNFYMSYLISAQLANQNSQTNPLRLLAQHNQDALRTVNSFGFLPHLSQSQISPTPNTMRLGGSVGGNPISLSPNSLGVNKKQSRPTFTGHQIFMLEKKFEQTKYLAGSDRAQLAQELNMTESQVKVWFQNRRTKWRKKEAADQALLLNHHPAESPDETGSHGTVSPGPSA</sequence>
<dbReference type="CDD" id="cd00086">
    <property type="entry name" value="homeodomain"/>
    <property type="match status" value="1"/>
</dbReference>
<feature type="region of interest" description="Disordered" evidence="7">
    <location>
        <begin position="361"/>
        <end position="393"/>
    </location>
</feature>
<dbReference type="SMART" id="SM00389">
    <property type="entry name" value="HOX"/>
    <property type="match status" value="1"/>
</dbReference>
<dbReference type="InterPro" id="IPR001356">
    <property type="entry name" value="HD"/>
</dbReference>
<dbReference type="PRINTS" id="PR00024">
    <property type="entry name" value="HOMEOBOX"/>
</dbReference>
<feature type="compositionally biased region" description="Polar residues" evidence="7">
    <location>
        <begin position="383"/>
        <end position="393"/>
    </location>
</feature>
<dbReference type="PROSITE" id="PS00027">
    <property type="entry name" value="HOMEOBOX_1"/>
    <property type="match status" value="1"/>
</dbReference>
<evidence type="ECO:0000313" key="9">
    <source>
        <dbReference type="Proteomes" id="UP000095287"/>
    </source>
</evidence>
<protein>
    <submittedName>
        <fullName evidence="10">Homeobox domain-containing protein</fullName>
    </submittedName>
</protein>
<proteinExistence type="predicted"/>
<dbReference type="GO" id="GO:0005634">
    <property type="term" value="C:nucleus"/>
    <property type="evidence" value="ECO:0007669"/>
    <property type="project" value="UniProtKB-SubCell"/>
</dbReference>
<dbReference type="InterPro" id="IPR020479">
    <property type="entry name" value="HD_metazoa"/>
</dbReference>
<comment type="subcellular location">
    <subcellularLocation>
        <location evidence="1 5 6">Nucleus</location>
    </subcellularLocation>
</comment>
<dbReference type="Gene3D" id="1.10.10.60">
    <property type="entry name" value="Homeodomain-like"/>
    <property type="match status" value="1"/>
</dbReference>
<evidence type="ECO:0000256" key="2">
    <source>
        <dbReference type="ARBA" id="ARBA00023125"/>
    </source>
</evidence>
<dbReference type="WBParaSite" id="L893_g33275.t1">
    <property type="protein sequence ID" value="L893_g33275.t1"/>
    <property type="gene ID" value="L893_g33275"/>
</dbReference>
<dbReference type="PROSITE" id="PS50071">
    <property type="entry name" value="HOMEOBOX_2"/>
    <property type="match status" value="1"/>
</dbReference>
<dbReference type="GO" id="GO:0000978">
    <property type="term" value="F:RNA polymerase II cis-regulatory region sequence-specific DNA binding"/>
    <property type="evidence" value="ECO:0007669"/>
    <property type="project" value="TreeGrafter"/>
</dbReference>
<keyword evidence="9" id="KW-1185">Reference proteome</keyword>
<dbReference type="FunFam" id="1.10.10.60:FF:000391">
    <property type="entry name" value="Homeobox transcription factor"/>
    <property type="match status" value="1"/>
</dbReference>